<dbReference type="AlphaFoldDB" id="A0A369W280"/>
<dbReference type="InterPro" id="IPR005471">
    <property type="entry name" value="Tscrpt_reg_IclR_N"/>
</dbReference>
<evidence type="ECO:0000259" key="6">
    <source>
        <dbReference type="PROSITE" id="PS51078"/>
    </source>
</evidence>
<keyword evidence="2" id="KW-0238">DNA-binding</keyword>
<keyword evidence="8" id="KW-1185">Reference proteome</keyword>
<feature type="region of interest" description="Disordered" evidence="4">
    <location>
        <begin position="1"/>
        <end position="33"/>
    </location>
</feature>
<evidence type="ECO:0000256" key="3">
    <source>
        <dbReference type="ARBA" id="ARBA00023163"/>
    </source>
</evidence>
<dbReference type="GO" id="GO:0045892">
    <property type="term" value="P:negative regulation of DNA-templated transcription"/>
    <property type="evidence" value="ECO:0007669"/>
    <property type="project" value="TreeGrafter"/>
</dbReference>
<sequence>MTALSVQPGDANAELRRSQYEQAARASDRKDGSKSIQSVDRALSIIEALSLSNSPLMLSEISKLVDLNISTCHHLVKTLVSRGYVVNSGRGRGYSLSSKLESLSRRSAREFNLVEFVTPALRELNDDIRECVQLAVLRGSILVTHVRLASQMPSHADASGTPKLHAAHAVALGKAILAWLPEAELARVVADNGLASFTSSTITSLSVLVEELRLVRRSGFAIEDGEFHPEVVGFGAAVRDTSGAVVGSIGITVPRRRATEAYRTYIAQAVMKSAKDISGRMPAGCFT</sequence>
<dbReference type="InterPro" id="IPR036390">
    <property type="entry name" value="WH_DNA-bd_sf"/>
</dbReference>
<dbReference type="SUPFAM" id="SSF46785">
    <property type="entry name" value="Winged helix' DNA-binding domain"/>
    <property type="match status" value="1"/>
</dbReference>
<evidence type="ECO:0000256" key="4">
    <source>
        <dbReference type="SAM" id="MobiDB-lite"/>
    </source>
</evidence>
<dbReference type="Gene3D" id="3.30.450.40">
    <property type="match status" value="1"/>
</dbReference>
<evidence type="ECO:0000256" key="1">
    <source>
        <dbReference type="ARBA" id="ARBA00023015"/>
    </source>
</evidence>
<keyword evidence="3" id="KW-0804">Transcription</keyword>
<protein>
    <submittedName>
        <fullName evidence="7">IclR family transcriptional regulator</fullName>
    </submittedName>
</protein>
<comment type="caution">
    <text evidence="7">The sequence shown here is derived from an EMBL/GenBank/DDBJ whole genome shotgun (WGS) entry which is preliminary data.</text>
</comment>
<dbReference type="PANTHER" id="PTHR30136">
    <property type="entry name" value="HELIX-TURN-HELIX TRANSCRIPTIONAL REGULATOR, ICLR FAMILY"/>
    <property type="match status" value="1"/>
</dbReference>
<dbReference type="SMART" id="SM00346">
    <property type="entry name" value="HTH_ICLR"/>
    <property type="match status" value="1"/>
</dbReference>
<accession>A0A369W280</accession>
<name>A0A369W280_9HYPH</name>
<gene>
    <name evidence="7" type="ORF">DVH29_11425</name>
</gene>
<dbReference type="InterPro" id="IPR050707">
    <property type="entry name" value="HTH_MetabolicPath_Reg"/>
</dbReference>
<dbReference type="EMBL" id="QQNH01000016">
    <property type="protein sequence ID" value="RDE08473.1"/>
    <property type="molecule type" value="Genomic_DNA"/>
</dbReference>
<dbReference type="Gene3D" id="1.10.10.10">
    <property type="entry name" value="Winged helix-like DNA-binding domain superfamily/Winged helix DNA-binding domain"/>
    <property type="match status" value="1"/>
</dbReference>
<dbReference type="PROSITE" id="PS51078">
    <property type="entry name" value="ICLR_ED"/>
    <property type="match status" value="1"/>
</dbReference>
<feature type="domain" description="IclR-ED" evidence="6">
    <location>
        <begin position="99"/>
        <end position="283"/>
    </location>
</feature>
<feature type="domain" description="HTH iclR-type" evidence="5">
    <location>
        <begin position="36"/>
        <end position="98"/>
    </location>
</feature>
<dbReference type="PANTHER" id="PTHR30136:SF24">
    <property type="entry name" value="HTH-TYPE TRANSCRIPTIONAL REPRESSOR ALLR"/>
    <property type="match status" value="1"/>
</dbReference>
<dbReference type="Pfam" id="PF01614">
    <property type="entry name" value="IclR_C"/>
    <property type="match status" value="1"/>
</dbReference>
<evidence type="ECO:0000313" key="7">
    <source>
        <dbReference type="EMBL" id="RDE08473.1"/>
    </source>
</evidence>
<dbReference type="InterPro" id="IPR014757">
    <property type="entry name" value="Tscrpt_reg_IclR_C"/>
</dbReference>
<dbReference type="Pfam" id="PF09339">
    <property type="entry name" value="HTH_IclR"/>
    <property type="match status" value="1"/>
</dbReference>
<dbReference type="InterPro" id="IPR029016">
    <property type="entry name" value="GAF-like_dom_sf"/>
</dbReference>
<dbReference type="RefSeq" id="WP_147276070.1">
    <property type="nucleotide sequence ID" value="NZ_QQNH01000016.1"/>
</dbReference>
<keyword evidence="1" id="KW-0805">Transcription regulation</keyword>
<proteinExistence type="predicted"/>
<evidence type="ECO:0000313" key="8">
    <source>
        <dbReference type="Proteomes" id="UP000253759"/>
    </source>
</evidence>
<dbReference type="GO" id="GO:0003677">
    <property type="term" value="F:DNA binding"/>
    <property type="evidence" value="ECO:0007669"/>
    <property type="project" value="UniProtKB-KW"/>
</dbReference>
<dbReference type="GO" id="GO:0003700">
    <property type="term" value="F:DNA-binding transcription factor activity"/>
    <property type="evidence" value="ECO:0007669"/>
    <property type="project" value="TreeGrafter"/>
</dbReference>
<dbReference type="InterPro" id="IPR036388">
    <property type="entry name" value="WH-like_DNA-bd_sf"/>
</dbReference>
<dbReference type="OrthoDB" id="8438735at2"/>
<reference evidence="8" key="1">
    <citation type="submission" date="2018-07" db="EMBL/GenBank/DDBJ databases">
        <authorList>
            <person name="Liu B.-T."/>
            <person name="Du Z."/>
        </authorList>
    </citation>
    <scope>NUCLEOTIDE SEQUENCE [LARGE SCALE GENOMIC DNA]</scope>
    <source>
        <strain evidence="8">XYN52</strain>
    </source>
</reference>
<dbReference type="SUPFAM" id="SSF55781">
    <property type="entry name" value="GAF domain-like"/>
    <property type="match status" value="1"/>
</dbReference>
<organism evidence="7 8">
    <name type="scientific">Pelagibacterium lacus</name>
    <dbReference type="NCBI Taxonomy" id="2282655"/>
    <lineage>
        <taxon>Bacteria</taxon>
        <taxon>Pseudomonadati</taxon>
        <taxon>Pseudomonadota</taxon>
        <taxon>Alphaproteobacteria</taxon>
        <taxon>Hyphomicrobiales</taxon>
        <taxon>Devosiaceae</taxon>
        <taxon>Pelagibacterium</taxon>
    </lineage>
</organism>
<evidence type="ECO:0000256" key="2">
    <source>
        <dbReference type="ARBA" id="ARBA00023125"/>
    </source>
</evidence>
<dbReference type="Proteomes" id="UP000253759">
    <property type="component" value="Unassembled WGS sequence"/>
</dbReference>
<evidence type="ECO:0000259" key="5">
    <source>
        <dbReference type="PROSITE" id="PS51077"/>
    </source>
</evidence>
<dbReference type="PROSITE" id="PS51077">
    <property type="entry name" value="HTH_ICLR"/>
    <property type="match status" value="1"/>
</dbReference>